<evidence type="ECO:0000313" key="1">
    <source>
        <dbReference type="EMBL" id="HAR56567.1"/>
    </source>
</evidence>
<comment type="caution">
    <text evidence="1">The sequence shown here is derived from an EMBL/GenBank/DDBJ whole genome shotgun (WGS) entry which is preliminary data.</text>
</comment>
<evidence type="ECO:0000313" key="2">
    <source>
        <dbReference type="Proteomes" id="UP000262878"/>
    </source>
</evidence>
<sequence length="132" mass="15152">MNVFRQQELLYQQLRQGSGYLKRAQWQDACTVLNDAQATALELSHVPWFASNAQQHYATAVMLSCGAYIHLDDFEHALRLIQTATRQFDSWLSDSSMHEARKTLYACRAQLIKACRHVHQVAAVQTQKSRTE</sequence>
<accession>A0A348WPV5</accession>
<dbReference type="Proteomes" id="UP000262878">
    <property type="component" value="Unassembled WGS sequence"/>
</dbReference>
<protein>
    <submittedName>
        <fullName evidence="1">Uncharacterized protein</fullName>
    </submittedName>
</protein>
<dbReference type="EMBL" id="DMUP01000167">
    <property type="protein sequence ID" value="HAR56567.1"/>
    <property type="molecule type" value="Genomic_DNA"/>
</dbReference>
<name>A0A348WPV5_9GAMM</name>
<reference evidence="1 2" key="1">
    <citation type="journal article" date="2018" name="Nat. Biotechnol.">
        <title>A standardized bacterial taxonomy based on genome phylogeny substantially revises the tree of life.</title>
        <authorList>
            <person name="Parks D.H."/>
            <person name="Chuvochina M."/>
            <person name="Waite D.W."/>
            <person name="Rinke C."/>
            <person name="Skarshewski A."/>
            <person name="Chaumeil P.A."/>
            <person name="Hugenholtz P."/>
        </authorList>
    </citation>
    <scope>NUCLEOTIDE SEQUENCE [LARGE SCALE GENOMIC DNA]</scope>
    <source>
        <strain evidence="1">UBA9360</strain>
    </source>
</reference>
<organism evidence="1 2">
    <name type="scientific">Idiomarina baltica</name>
    <dbReference type="NCBI Taxonomy" id="190892"/>
    <lineage>
        <taxon>Bacteria</taxon>
        <taxon>Pseudomonadati</taxon>
        <taxon>Pseudomonadota</taxon>
        <taxon>Gammaproteobacteria</taxon>
        <taxon>Alteromonadales</taxon>
        <taxon>Idiomarinaceae</taxon>
        <taxon>Idiomarina</taxon>
    </lineage>
</organism>
<dbReference type="AlphaFoldDB" id="A0A348WPV5"/>
<gene>
    <name evidence="1" type="ORF">DCR58_07250</name>
</gene>
<proteinExistence type="predicted"/>